<dbReference type="Proteomes" id="UP000075604">
    <property type="component" value="Unassembled WGS sequence"/>
</dbReference>
<accession>A0A150PXP4</accession>
<evidence type="ECO:0000313" key="1">
    <source>
        <dbReference type="EMBL" id="KYF60158.1"/>
    </source>
</evidence>
<dbReference type="EMBL" id="JELX01001046">
    <property type="protein sequence ID" value="KYF60158.1"/>
    <property type="molecule type" value="Genomic_DNA"/>
</dbReference>
<proteinExistence type="predicted"/>
<name>A0A150PXP4_SORCE</name>
<protein>
    <submittedName>
        <fullName evidence="1">Uncharacterized protein</fullName>
    </submittedName>
</protein>
<organism evidence="1 2">
    <name type="scientific">Sorangium cellulosum</name>
    <name type="common">Polyangium cellulosum</name>
    <dbReference type="NCBI Taxonomy" id="56"/>
    <lineage>
        <taxon>Bacteria</taxon>
        <taxon>Pseudomonadati</taxon>
        <taxon>Myxococcota</taxon>
        <taxon>Polyangia</taxon>
        <taxon>Polyangiales</taxon>
        <taxon>Polyangiaceae</taxon>
        <taxon>Sorangium</taxon>
    </lineage>
</organism>
<comment type="caution">
    <text evidence="1">The sequence shown here is derived from an EMBL/GenBank/DDBJ whole genome shotgun (WGS) entry which is preliminary data.</text>
</comment>
<sequence>MLALAHHLRGRHRLAARRGPAAVARELGLTRARVTQLLDVLVLAPDLQDAALALGAVDGAKPTAERTLRAVAHAGTWAEPRALWAQVRR</sequence>
<gene>
    <name evidence="1" type="ORF">BE04_33845</name>
</gene>
<evidence type="ECO:0000313" key="2">
    <source>
        <dbReference type="Proteomes" id="UP000075604"/>
    </source>
</evidence>
<reference evidence="1 2" key="1">
    <citation type="submission" date="2014-02" db="EMBL/GenBank/DDBJ databases">
        <title>The small core and large imbalanced accessory genome model reveals a collaborative survival strategy of Sorangium cellulosum strains in nature.</title>
        <authorList>
            <person name="Han K."/>
            <person name="Peng R."/>
            <person name="Blom J."/>
            <person name="Li Y.-Z."/>
        </authorList>
    </citation>
    <scope>NUCLEOTIDE SEQUENCE [LARGE SCALE GENOMIC DNA]</scope>
    <source>
        <strain evidence="1 2">So0157-18</strain>
    </source>
</reference>
<dbReference type="AlphaFoldDB" id="A0A150PXP4"/>